<dbReference type="EMBL" id="KB908814">
    <property type="protein sequence ID" value="EOA84065.1"/>
    <property type="molecule type" value="Genomic_DNA"/>
</dbReference>
<dbReference type="HOGENOM" id="CLU_2962374_0_0_1"/>
<dbReference type="GeneID" id="19399106"/>
<name>R0IFP3_EXST2</name>
<keyword evidence="2" id="KW-1185">Reference proteome</keyword>
<sequence>MTTIPAHSNRNLHPEDLANVAFDVEIRGLGARCDAPPYKMHCPGVRRSDITQREQGAHA</sequence>
<proteinExistence type="predicted"/>
<accession>R0IFP3</accession>
<reference evidence="1 2" key="2">
    <citation type="journal article" date="2013" name="PLoS Genet.">
        <title>Comparative genome structure, secondary metabolite, and effector coding capacity across Cochliobolus pathogens.</title>
        <authorList>
            <person name="Condon B.J."/>
            <person name="Leng Y."/>
            <person name="Wu D."/>
            <person name="Bushley K.E."/>
            <person name="Ohm R.A."/>
            <person name="Otillar R."/>
            <person name="Martin J."/>
            <person name="Schackwitz W."/>
            <person name="Grimwood J."/>
            <person name="MohdZainudin N."/>
            <person name="Xue C."/>
            <person name="Wang R."/>
            <person name="Manning V.A."/>
            <person name="Dhillon B."/>
            <person name="Tu Z.J."/>
            <person name="Steffenson B.J."/>
            <person name="Salamov A."/>
            <person name="Sun H."/>
            <person name="Lowry S."/>
            <person name="LaButti K."/>
            <person name="Han J."/>
            <person name="Copeland A."/>
            <person name="Lindquist E."/>
            <person name="Barry K."/>
            <person name="Schmutz J."/>
            <person name="Baker S.E."/>
            <person name="Ciuffetti L.M."/>
            <person name="Grigoriev I.V."/>
            <person name="Zhong S."/>
            <person name="Turgeon B.G."/>
        </authorList>
    </citation>
    <scope>NUCLEOTIDE SEQUENCE [LARGE SCALE GENOMIC DNA]</scope>
    <source>
        <strain evidence="2">28A</strain>
    </source>
</reference>
<dbReference type="AlphaFoldDB" id="R0IFP3"/>
<evidence type="ECO:0000313" key="1">
    <source>
        <dbReference type="EMBL" id="EOA84065.1"/>
    </source>
</evidence>
<organism evidence="1 2">
    <name type="scientific">Exserohilum turcicum (strain 28A)</name>
    <name type="common">Northern leaf blight fungus</name>
    <name type="synonym">Setosphaeria turcica</name>
    <dbReference type="NCBI Taxonomy" id="671987"/>
    <lineage>
        <taxon>Eukaryota</taxon>
        <taxon>Fungi</taxon>
        <taxon>Dikarya</taxon>
        <taxon>Ascomycota</taxon>
        <taxon>Pezizomycotina</taxon>
        <taxon>Dothideomycetes</taxon>
        <taxon>Pleosporomycetidae</taxon>
        <taxon>Pleosporales</taxon>
        <taxon>Pleosporineae</taxon>
        <taxon>Pleosporaceae</taxon>
        <taxon>Exserohilum</taxon>
    </lineage>
</organism>
<reference evidence="1 2" key="1">
    <citation type="journal article" date="2012" name="PLoS Pathog.">
        <title>Diverse lifestyles and strategies of plant pathogenesis encoded in the genomes of eighteen Dothideomycetes fungi.</title>
        <authorList>
            <person name="Ohm R.A."/>
            <person name="Feau N."/>
            <person name="Henrissat B."/>
            <person name="Schoch C.L."/>
            <person name="Horwitz B.A."/>
            <person name="Barry K.W."/>
            <person name="Condon B.J."/>
            <person name="Copeland A.C."/>
            <person name="Dhillon B."/>
            <person name="Glaser F."/>
            <person name="Hesse C.N."/>
            <person name="Kosti I."/>
            <person name="LaButti K."/>
            <person name="Lindquist E.A."/>
            <person name="Lucas S."/>
            <person name="Salamov A.A."/>
            <person name="Bradshaw R.E."/>
            <person name="Ciuffetti L."/>
            <person name="Hamelin R.C."/>
            <person name="Kema G.H.J."/>
            <person name="Lawrence C."/>
            <person name="Scott J.A."/>
            <person name="Spatafora J.W."/>
            <person name="Turgeon B.G."/>
            <person name="de Wit P.J.G.M."/>
            <person name="Zhong S."/>
            <person name="Goodwin S.B."/>
            <person name="Grigoriev I.V."/>
        </authorList>
    </citation>
    <scope>NUCLEOTIDE SEQUENCE [LARGE SCALE GENOMIC DNA]</scope>
    <source>
        <strain evidence="2">28A</strain>
    </source>
</reference>
<evidence type="ECO:0000313" key="2">
    <source>
        <dbReference type="Proteomes" id="UP000016935"/>
    </source>
</evidence>
<gene>
    <name evidence="1" type="ORF">SETTUDRAFT_164363</name>
</gene>
<dbReference type="RefSeq" id="XP_008028474.1">
    <property type="nucleotide sequence ID" value="XM_008030283.1"/>
</dbReference>
<dbReference type="Proteomes" id="UP000016935">
    <property type="component" value="Unassembled WGS sequence"/>
</dbReference>
<protein>
    <submittedName>
        <fullName evidence="1">Uncharacterized protein</fullName>
    </submittedName>
</protein>